<keyword evidence="13" id="KW-1185">Reference proteome</keyword>
<dbReference type="Proteomes" id="UP000642107">
    <property type="component" value="Unassembled WGS sequence"/>
</dbReference>
<dbReference type="InterPro" id="IPR003329">
    <property type="entry name" value="Cytidylyl_trans"/>
</dbReference>
<reference evidence="12 13" key="1">
    <citation type="submission" date="2020-09" db="EMBL/GenBank/DDBJ databases">
        <title>Flavimobilis rhizosphaerae sp. nov., isolated from rhizosphere soil of Spartina alterniflora.</title>
        <authorList>
            <person name="Hanqin C."/>
        </authorList>
    </citation>
    <scope>NUCLEOTIDE SEQUENCE [LARGE SCALE GENOMIC DNA]</scope>
    <source>
        <strain evidence="12 13">GY 10621</strain>
    </source>
</reference>
<protein>
    <recommendedName>
        <fullName evidence="7">N-acylneuraminate cytidylyltransferase</fullName>
        <ecNumber evidence="7">2.7.7.43</ecNumber>
    </recommendedName>
</protein>
<dbReference type="Gene3D" id="3.90.550.10">
    <property type="entry name" value="Spore Coat Polysaccharide Biosynthesis Protein SpsA, Chain A"/>
    <property type="match status" value="1"/>
</dbReference>
<evidence type="ECO:0000256" key="3">
    <source>
        <dbReference type="ARBA" id="ARBA00005141"/>
    </source>
</evidence>
<name>A0ABR9DRU2_9MICO</name>
<dbReference type="Pfam" id="PF08282">
    <property type="entry name" value="Hydrolase_3"/>
    <property type="match status" value="1"/>
</dbReference>
<comment type="pathway">
    <text evidence="3">Amino-sugar metabolism; N-acetylneuraminate metabolism.</text>
</comment>
<evidence type="ECO:0000256" key="5">
    <source>
        <dbReference type="ARBA" id="ARBA00010726"/>
    </source>
</evidence>
<evidence type="ECO:0000256" key="2">
    <source>
        <dbReference type="ARBA" id="ARBA00001946"/>
    </source>
</evidence>
<comment type="caution">
    <text evidence="12">The sequence shown here is derived from an EMBL/GenBank/DDBJ whole genome shotgun (WGS) entry which is preliminary data.</text>
</comment>
<evidence type="ECO:0000256" key="10">
    <source>
        <dbReference type="ARBA" id="ARBA00022842"/>
    </source>
</evidence>
<dbReference type="Gene3D" id="3.40.50.1000">
    <property type="entry name" value="HAD superfamily/HAD-like"/>
    <property type="match status" value="1"/>
</dbReference>
<keyword evidence="10" id="KW-0460">Magnesium</keyword>
<comment type="catalytic activity">
    <reaction evidence="1">
        <text>an N-acylneuraminate + CTP = a CMP-N-acyl-beta-neuraminate + diphosphate</text>
        <dbReference type="Rhea" id="RHEA:11344"/>
        <dbReference type="ChEBI" id="CHEBI:33019"/>
        <dbReference type="ChEBI" id="CHEBI:37563"/>
        <dbReference type="ChEBI" id="CHEBI:60073"/>
        <dbReference type="ChEBI" id="CHEBI:68671"/>
        <dbReference type="EC" id="2.7.7.43"/>
    </reaction>
</comment>
<evidence type="ECO:0000256" key="1">
    <source>
        <dbReference type="ARBA" id="ARBA00001862"/>
    </source>
</evidence>
<keyword evidence="8" id="KW-0479">Metal-binding</keyword>
<feature type="region of interest" description="Disordered" evidence="11">
    <location>
        <begin position="390"/>
        <end position="422"/>
    </location>
</feature>
<dbReference type="InterPro" id="IPR036412">
    <property type="entry name" value="HAD-like_sf"/>
</dbReference>
<dbReference type="PANTHER" id="PTHR21485:SF3">
    <property type="entry name" value="N-ACYLNEURAMINATE CYTIDYLYLTRANSFERASE"/>
    <property type="match status" value="1"/>
</dbReference>
<evidence type="ECO:0000256" key="11">
    <source>
        <dbReference type="SAM" id="MobiDB-lite"/>
    </source>
</evidence>
<dbReference type="GO" id="GO:0016779">
    <property type="term" value="F:nucleotidyltransferase activity"/>
    <property type="evidence" value="ECO:0007669"/>
    <property type="project" value="UniProtKB-KW"/>
</dbReference>
<evidence type="ECO:0000256" key="6">
    <source>
        <dbReference type="ARBA" id="ARBA00011881"/>
    </source>
</evidence>
<keyword evidence="9" id="KW-0378">Hydrolase</keyword>
<evidence type="ECO:0000256" key="8">
    <source>
        <dbReference type="ARBA" id="ARBA00022723"/>
    </source>
</evidence>
<comment type="similarity">
    <text evidence="5">Belongs to the CMP-NeuNAc synthase family.</text>
</comment>
<dbReference type="EC" id="2.7.7.43" evidence="7"/>
<feature type="compositionally biased region" description="Low complexity" evidence="11">
    <location>
        <begin position="396"/>
        <end position="422"/>
    </location>
</feature>
<dbReference type="SFLD" id="SFLDG01136">
    <property type="entry name" value="C1.6:_Phosphoserine_Phosphatas"/>
    <property type="match status" value="1"/>
</dbReference>
<keyword evidence="12" id="KW-0808">Transferase</keyword>
<gene>
    <name evidence="12" type="ORF">IGS67_05960</name>
</gene>
<dbReference type="InterPro" id="IPR010023">
    <property type="entry name" value="KdsC_fam"/>
</dbReference>
<dbReference type="InterPro" id="IPR029044">
    <property type="entry name" value="Nucleotide-diphossugar_trans"/>
</dbReference>
<evidence type="ECO:0000256" key="9">
    <source>
        <dbReference type="ARBA" id="ARBA00022801"/>
    </source>
</evidence>
<organism evidence="12 13">
    <name type="scientific">Flavimobilis rhizosphaerae</name>
    <dbReference type="NCBI Taxonomy" id="2775421"/>
    <lineage>
        <taxon>Bacteria</taxon>
        <taxon>Bacillati</taxon>
        <taxon>Actinomycetota</taxon>
        <taxon>Actinomycetes</taxon>
        <taxon>Micrococcales</taxon>
        <taxon>Jonesiaceae</taxon>
        <taxon>Flavimobilis</taxon>
    </lineage>
</organism>
<proteinExistence type="inferred from homology"/>
<dbReference type="EMBL" id="JACZDF010000002">
    <property type="protein sequence ID" value="MBD9699042.1"/>
    <property type="molecule type" value="Genomic_DNA"/>
</dbReference>
<evidence type="ECO:0000256" key="4">
    <source>
        <dbReference type="ARBA" id="ARBA00005893"/>
    </source>
</evidence>
<comment type="similarity">
    <text evidence="4">Belongs to the KdsC family.</text>
</comment>
<dbReference type="SFLD" id="SFLDS00003">
    <property type="entry name" value="Haloacid_Dehalogenase"/>
    <property type="match status" value="1"/>
</dbReference>
<keyword evidence="12" id="KW-0548">Nucleotidyltransferase</keyword>
<comment type="cofactor">
    <cofactor evidence="2">
        <name>Mg(2+)</name>
        <dbReference type="ChEBI" id="CHEBI:18420"/>
    </cofactor>
</comment>
<dbReference type="PANTHER" id="PTHR21485">
    <property type="entry name" value="HAD SUPERFAMILY MEMBERS CMAS AND KDSC"/>
    <property type="match status" value="1"/>
</dbReference>
<evidence type="ECO:0000313" key="12">
    <source>
        <dbReference type="EMBL" id="MBD9699042.1"/>
    </source>
</evidence>
<dbReference type="RefSeq" id="WP_192278920.1">
    <property type="nucleotide sequence ID" value="NZ_JACZDF010000002.1"/>
</dbReference>
<dbReference type="InterPro" id="IPR050793">
    <property type="entry name" value="CMP-NeuNAc_synthase"/>
</dbReference>
<dbReference type="SFLD" id="SFLDG01138">
    <property type="entry name" value="C1.6.2:_Deoxy-d-mannose-octulo"/>
    <property type="match status" value="1"/>
</dbReference>
<dbReference type="SUPFAM" id="SSF53448">
    <property type="entry name" value="Nucleotide-diphospho-sugar transferases"/>
    <property type="match status" value="1"/>
</dbReference>
<evidence type="ECO:0000313" key="13">
    <source>
        <dbReference type="Proteomes" id="UP000642107"/>
    </source>
</evidence>
<dbReference type="SUPFAM" id="SSF56784">
    <property type="entry name" value="HAD-like"/>
    <property type="match status" value="1"/>
</dbReference>
<comment type="subunit">
    <text evidence="6">Homotetramer.</text>
</comment>
<dbReference type="Pfam" id="PF02348">
    <property type="entry name" value="CTP_transf_3"/>
    <property type="match status" value="1"/>
</dbReference>
<evidence type="ECO:0000256" key="7">
    <source>
        <dbReference type="ARBA" id="ARBA00012491"/>
    </source>
</evidence>
<dbReference type="CDD" id="cd02513">
    <property type="entry name" value="CMP-NeuAc_Synthase"/>
    <property type="match status" value="1"/>
</dbReference>
<dbReference type="InterPro" id="IPR023214">
    <property type="entry name" value="HAD_sf"/>
</dbReference>
<sequence length="422" mass="44373">MPLAVVVIPARGGSRGIPRKNLERVAGRSLVARAVRSALSAGVGPVVVSTDDEEIAVEAARHGARVVRRPSGLATDTAGSEGVVLHVLDQLDAHGEALPPVTVLVQATSPFLDPLDLAVAVHRVADDAADVVLAATEDHSFRWTHDADGVASPVGHDASHRPRRQDLPPQLRETGAFYAMRTTGLREHRNRFFGHIALHEVRGLTSMEIDTPADLAHARAVAAHLLDPSSAPHLDVDAIVTDFDGVHTDDRASVAADGTEHVRVHRGDGLGVARVRRAGVPFLVLSTERDGVVAARARKLGVDVVHGSDDKAGDLLAWLAAHDLDPARVVYVGNDVNDLAPMSLVGWPVAVADAHPEVRAAARHVLTRAGGEGAVREVCDLVLAARDEHTPVSHGTTSHVPSSPVPASSTHAATAATLRSYS</sequence>
<accession>A0ABR9DRU2</accession>